<gene>
    <name evidence="1" type="ORF">ACFFUT_11130</name>
</gene>
<evidence type="ECO:0000313" key="1">
    <source>
        <dbReference type="EMBL" id="MFB9232336.1"/>
    </source>
</evidence>
<comment type="caution">
    <text evidence="1">The sequence shown here is derived from an EMBL/GenBank/DDBJ whole genome shotgun (WGS) entry which is preliminary data.</text>
</comment>
<reference evidence="1 2" key="1">
    <citation type="submission" date="2024-09" db="EMBL/GenBank/DDBJ databases">
        <authorList>
            <person name="Sun Q."/>
            <person name="Mori K."/>
        </authorList>
    </citation>
    <scope>NUCLEOTIDE SEQUENCE [LARGE SCALE GENOMIC DNA]</scope>
    <source>
        <strain evidence="1 2">CECT 8726</strain>
    </source>
</reference>
<dbReference type="Proteomes" id="UP001589683">
    <property type="component" value="Unassembled WGS sequence"/>
</dbReference>
<accession>A0ABV5JHL3</accession>
<dbReference type="RefSeq" id="WP_213888023.1">
    <property type="nucleotide sequence ID" value="NZ_JAGFNU010000002.1"/>
</dbReference>
<sequence>MTTTGQTHTPSNNQNTGLILVVGDVQDWLSNGRELPKVELIEFVKFNEITADLLQRLNPCVVLAPSSRGALTRWILRRSFANSASKGSFVFFAQHCQHQR</sequence>
<proteinExistence type="predicted"/>
<protein>
    <submittedName>
        <fullName evidence="1">Uncharacterized protein</fullName>
    </submittedName>
</protein>
<name>A0ABV5JHL3_9RHOB</name>
<evidence type="ECO:0000313" key="2">
    <source>
        <dbReference type="Proteomes" id="UP001589683"/>
    </source>
</evidence>
<organism evidence="1 2">
    <name type="scientific">Pseudohalocynthiibacter aestuariivivens</name>
    <dbReference type="NCBI Taxonomy" id="1591409"/>
    <lineage>
        <taxon>Bacteria</taxon>
        <taxon>Pseudomonadati</taxon>
        <taxon>Pseudomonadota</taxon>
        <taxon>Alphaproteobacteria</taxon>
        <taxon>Rhodobacterales</taxon>
        <taxon>Paracoccaceae</taxon>
        <taxon>Pseudohalocynthiibacter</taxon>
    </lineage>
</organism>
<dbReference type="EMBL" id="JBHMEA010000039">
    <property type="protein sequence ID" value="MFB9232336.1"/>
    <property type="molecule type" value="Genomic_DNA"/>
</dbReference>
<keyword evidence="2" id="KW-1185">Reference proteome</keyword>